<evidence type="ECO:0000313" key="1">
    <source>
        <dbReference type="EMBL" id="QBP13417.1"/>
    </source>
</evidence>
<dbReference type="GeneID" id="92822697"/>
<sequence>MKRTTAALFALMVSIIGIGSAIAETARNAERGQIHRPRDPYTDGAKAADFDVYGGGATIEHRVGEDIAK</sequence>
<reference evidence="1 2" key="1">
    <citation type="submission" date="2019-03" db="EMBL/GenBank/DDBJ databases">
        <title>Comparative insights into the high quality Complete genome sequence of highly metal resistant Cupriavidus metallidurans strain BS1 isolated from a gold-copper mine.</title>
        <authorList>
            <person name="Mazhar H.S."/>
            <person name="Rensing C."/>
        </authorList>
    </citation>
    <scope>NUCLEOTIDE SEQUENCE [LARGE SCALE GENOMIC DNA]</scope>
    <source>
        <strain evidence="1 2">BS1</strain>
    </source>
</reference>
<dbReference type="EMBL" id="CP037901">
    <property type="protein sequence ID" value="QBP13417.1"/>
    <property type="molecule type" value="Genomic_DNA"/>
</dbReference>
<protein>
    <submittedName>
        <fullName evidence="1">Uncharacterized protein</fullName>
    </submittedName>
</protein>
<name>A0A132HU60_9BURK</name>
<proteinExistence type="predicted"/>
<accession>A0A132HU60</accession>
<dbReference type="OrthoDB" id="8967278at2"/>
<organism evidence="1 2">
    <name type="scientific">Cupriavidus metallidurans</name>
    <dbReference type="NCBI Taxonomy" id="119219"/>
    <lineage>
        <taxon>Bacteria</taxon>
        <taxon>Pseudomonadati</taxon>
        <taxon>Pseudomonadota</taxon>
        <taxon>Betaproteobacteria</taxon>
        <taxon>Burkholderiales</taxon>
        <taxon>Burkholderiaceae</taxon>
        <taxon>Cupriavidus</taxon>
    </lineage>
</organism>
<evidence type="ECO:0000313" key="2">
    <source>
        <dbReference type="Proteomes" id="UP000253772"/>
    </source>
</evidence>
<dbReference type="Proteomes" id="UP000253772">
    <property type="component" value="Chromosome c2"/>
</dbReference>
<dbReference type="AlphaFoldDB" id="A0A132HU60"/>
<gene>
    <name evidence="1" type="ORF">DDF84_027750</name>
</gene>
<dbReference type="RefSeq" id="WP_008642736.1">
    <property type="nucleotide sequence ID" value="NZ_CP037901.1"/>
</dbReference>